<feature type="compositionally biased region" description="Low complexity" evidence="1">
    <location>
        <begin position="193"/>
        <end position="205"/>
    </location>
</feature>
<dbReference type="Ensembl" id="ENSCINT00000020746.3">
    <property type="protein sequence ID" value="ENSCINP00000020746.3"/>
    <property type="gene ID" value="ENSCING00000010452.3"/>
</dbReference>
<evidence type="ECO:0000313" key="2">
    <source>
        <dbReference type="Ensembl" id="ENSCINP00000020746.3"/>
    </source>
</evidence>
<organism evidence="2 3">
    <name type="scientific">Ciona intestinalis</name>
    <name type="common">Transparent sea squirt</name>
    <name type="synonym">Ascidia intestinalis</name>
    <dbReference type="NCBI Taxonomy" id="7719"/>
    <lineage>
        <taxon>Eukaryota</taxon>
        <taxon>Metazoa</taxon>
        <taxon>Chordata</taxon>
        <taxon>Tunicata</taxon>
        <taxon>Ascidiacea</taxon>
        <taxon>Phlebobranchia</taxon>
        <taxon>Cionidae</taxon>
        <taxon>Ciona</taxon>
    </lineage>
</organism>
<protein>
    <submittedName>
        <fullName evidence="2">Neurofilament medium polypeptide</fullName>
    </submittedName>
</protein>
<feature type="compositionally biased region" description="Basic and acidic residues" evidence="1">
    <location>
        <begin position="206"/>
        <end position="223"/>
    </location>
</feature>
<sequence length="254" mass="27148">MGKLNPKKMKVAELKVELESRNIEVGKGMKKADLVALLLSSIESDENVSTNDDSMFSEEESQESELNTTSEVADAEPEVTKPEQTVGTDQSGESEPTQESNLAEEQASGHTDEVPPMEVDPPMDPHITETNLTDPEEPPPKEVEMAEDKDEDEAPEGLDQKDVEAEVGGAADPGVKDSNNDENASKNDDVTTNDDVTPDDGTPNDDVTKDDVIANDVTPKDEIADVASSAPEDQTSEEPGMGNGEETPVVPDVA</sequence>
<feature type="region of interest" description="Disordered" evidence="1">
    <location>
        <begin position="42"/>
        <end position="254"/>
    </location>
</feature>
<dbReference type="InParanoid" id="F6QEM0"/>
<proteinExistence type="predicted"/>
<name>F6QEM0_CIOIN</name>
<feature type="compositionally biased region" description="Acidic residues" evidence="1">
    <location>
        <begin position="147"/>
        <end position="156"/>
    </location>
</feature>
<dbReference type="AlphaFoldDB" id="F6QEM0"/>
<reference evidence="2" key="3">
    <citation type="submission" date="2025-09" db="UniProtKB">
        <authorList>
            <consortium name="Ensembl"/>
        </authorList>
    </citation>
    <scope>IDENTIFICATION</scope>
</reference>
<dbReference type="InterPro" id="IPR036361">
    <property type="entry name" value="SAP_dom_sf"/>
</dbReference>
<reference evidence="3" key="1">
    <citation type="journal article" date="2002" name="Science">
        <title>The draft genome of Ciona intestinalis: insights into chordate and vertebrate origins.</title>
        <authorList>
            <person name="Dehal P."/>
            <person name="Satou Y."/>
            <person name="Campbell R.K."/>
            <person name="Chapman J."/>
            <person name="Degnan B."/>
            <person name="De Tomaso A."/>
            <person name="Davidson B."/>
            <person name="Di Gregorio A."/>
            <person name="Gelpke M."/>
            <person name="Goodstein D.M."/>
            <person name="Harafuji N."/>
            <person name="Hastings K.E."/>
            <person name="Ho I."/>
            <person name="Hotta K."/>
            <person name="Huang W."/>
            <person name="Kawashima T."/>
            <person name="Lemaire P."/>
            <person name="Martinez D."/>
            <person name="Meinertzhagen I.A."/>
            <person name="Necula S."/>
            <person name="Nonaka M."/>
            <person name="Putnam N."/>
            <person name="Rash S."/>
            <person name="Saiga H."/>
            <person name="Satake M."/>
            <person name="Terry A."/>
            <person name="Yamada L."/>
            <person name="Wang H.G."/>
            <person name="Awazu S."/>
            <person name="Azumi K."/>
            <person name="Boore J."/>
            <person name="Branno M."/>
            <person name="Chin-Bow S."/>
            <person name="DeSantis R."/>
            <person name="Doyle S."/>
            <person name="Francino P."/>
            <person name="Keys D.N."/>
            <person name="Haga S."/>
            <person name="Hayashi H."/>
            <person name="Hino K."/>
            <person name="Imai K.S."/>
            <person name="Inaba K."/>
            <person name="Kano S."/>
            <person name="Kobayashi K."/>
            <person name="Kobayashi M."/>
            <person name="Lee B.I."/>
            <person name="Makabe K.W."/>
            <person name="Manohar C."/>
            <person name="Matassi G."/>
            <person name="Medina M."/>
            <person name="Mochizuki Y."/>
            <person name="Mount S."/>
            <person name="Morishita T."/>
            <person name="Miura S."/>
            <person name="Nakayama A."/>
            <person name="Nishizaka S."/>
            <person name="Nomoto H."/>
            <person name="Ohta F."/>
            <person name="Oishi K."/>
            <person name="Rigoutsos I."/>
            <person name="Sano M."/>
            <person name="Sasaki A."/>
            <person name="Sasakura Y."/>
            <person name="Shoguchi E."/>
            <person name="Shin-i T."/>
            <person name="Spagnuolo A."/>
            <person name="Stainier D."/>
            <person name="Suzuki M.M."/>
            <person name="Tassy O."/>
            <person name="Takatori N."/>
            <person name="Tokuoka M."/>
            <person name="Yagi K."/>
            <person name="Yoshizaki F."/>
            <person name="Wada S."/>
            <person name="Zhang C."/>
            <person name="Hyatt P.D."/>
            <person name="Larimer F."/>
            <person name="Detter C."/>
            <person name="Doggett N."/>
            <person name="Glavina T."/>
            <person name="Hawkins T."/>
            <person name="Richardson P."/>
            <person name="Lucas S."/>
            <person name="Kohara Y."/>
            <person name="Levine M."/>
            <person name="Satoh N."/>
            <person name="Rokhsar D.S."/>
        </authorList>
    </citation>
    <scope>NUCLEOTIDE SEQUENCE [LARGE SCALE GENOMIC DNA]</scope>
</reference>
<dbReference type="Proteomes" id="UP000008144">
    <property type="component" value="Unassembled WGS sequence"/>
</dbReference>
<feature type="compositionally biased region" description="Basic and acidic residues" evidence="1">
    <location>
        <begin position="174"/>
        <end position="189"/>
    </location>
</feature>
<gene>
    <name evidence="2" type="primary">LOC100184492</name>
</gene>
<keyword evidence="3" id="KW-1185">Reference proteome</keyword>
<evidence type="ECO:0000256" key="1">
    <source>
        <dbReference type="SAM" id="MobiDB-lite"/>
    </source>
</evidence>
<dbReference type="Gene3D" id="1.10.720.30">
    <property type="entry name" value="SAP domain"/>
    <property type="match status" value="1"/>
</dbReference>
<dbReference type="HOGENOM" id="CLU_1096361_0_0_1"/>
<reference evidence="2" key="2">
    <citation type="submission" date="2025-08" db="UniProtKB">
        <authorList>
            <consortium name="Ensembl"/>
        </authorList>
    </citation>
    <scope>IDENTIFICATION</scope>
</reference>
<accession>F6QEM0</accession>
<evidence type="ECO:0000313" key="3">
    <source>
        <dbReference type="Proteomes" id="UP000008144"/>
    </source>
</evidence>
<feature type="compositionally biased region" description="Polar residues" evidence="1">
    <location>
        <begin position="82"/>
        <end position="103"/>
    </location>
</feature>